<dbReference type="KEGG" id="aprs:BI364_15740"/>
<dbReference type="Proteomes" id="UP000095401">
    <property type="component" value="Chromosome"/>
</dbReference>
<dbReference type="AlphaFoldDB" id="A0A1D8IS10"/>
<organism evidence="1 2">
    <name type="scientific">Acidihalobacter yilgarnensis</name>
    <dbReference type="NCBI Taxonomy" id="2819280"/>
    <lineage>
        <taxon>Bacteria</taxon>
        <taxon>Pseudomonadati</taxon>
        <taxon>Pseudomonadota</taxon>
        <taxon>Gammaproteobacteria</taxon>
        <taxon>Chromatiales</taxon>
        <taxon>Ectothiorhodospiraceae</taxon>
        <taxon>Acidihalobacter</taxon>
    </lineage>
</organism>
<accession>A0A1D8IS10</accession>
<dbReference type="EMBL" id="CP017415">
    <property type="protein sequence ID" value="AOU99193.1"/>
    <property type="molecule type" value="Genomic_DNA"/>
</dbReference>
<gene>
    <name evidence="1" type="ORF">BI364_15740</name>
</gene>
<keyword evidence="2" id="KW-1185">Reference proteome</keyword>
<evidence type="ECO:0000313" key="2">
    <source>
        <dbReference type="Proteomes" id="UP000095401"/>
    </source>
</evidence>
<proteinExistence type="predicted"/>
<evidence type="ECO:0000313" key="1">
    <source>
        <dbReference type="EMBL" id="AOU99193.1"/>
    </source>
</evidence>
<protein>
    <submittedName>
        <fullName evidence="1">Uncharacterized protein</fullName>
    </submittedName>
</protein>
<reference evidence="2" key="1">
    <citation type="submission" date="2016-09" db="EMBL/GenBank/DDBJ databases">
        <title>Acidihalobacter prosperus F5.</title>
        <authorList>
            <person name="Khaleque H.N."/>
            <person name="Ramsay J.P."/>
            <person name="Kaksonen A.H."/>
            <person name="Boxall N.J."/>
            <person name="Watkin E.L.J."/>
        </authorList>
    </citation>
    <scope>NUCLEOTIDE SEQUENCE [LARGE SCALE GENOMIC DNA]</scope>
    <source>
        <strain evidence="2">F5</strain>
    </source>
</reference>
<name>A0A1D8IS10_9GAMM</name>
<sequence length="121" mass="14072">MSEPDKAMCWLTDLRKETPDYDPDHLARLFLKASLHSVDNFFQRVRRSVNLLERPIHTASKNRRTWYGYSPYNPVMVGKLLDIYRVMHNFVEAGKDGETPAMRLGLAKGLISPEDIIYFNN</sequence>